<feature type="region of interest" description="Disordered" evidence="1">
    <location>
        <begin position="443"/>
        <end position="463"/>
    </location>
</feature>
<dbReference type="EMBL" id="LGRX02003361">
    <property type="protein sequence ID" value="KAK3282364.1"/>
    <property type="molecule type" value="Genomic_DNA"/>
</dbReference>
<dbReference type="GO" id="GO:0036297">
    <property type="term" value="P:interstrand cross-link repair"/>
    <property type="evidence" value="ECO:0007669"/>
    <property type="project" value="InterPro"/>
</dbReference>
<evidence type="ECO:0000259" key="2">
    <source>
        <dbReference type="Pfam" id="PF24783"/>
    </source>
</evidence>
<reference evidence="3 4" key="1">
    <citation type="journal article" date="2015" name="Genome Biol. Evol.">
        <title>Comparative Genomics of a Bacterivorous Green Alga Reveals Evolutionary Causalities and Consequences of Phago-Mixotrophic Mode of Nutrition.</title>
        <authorList>
            <person name="Burns J.A."/>
            <person name="Paasch A."/>
            <person name="Narechania A."/>
            <person name="Kim E."/>
        </authorList>
    </citation>
    <scope>NUCLEOTIDE SEQUENCE [LARGE SCALE GENOMIC DNA]</scope>
    <source>
        <strain evidence="3 4">PLY_AMNH</strain>
    </source>
</reference>
<sequence length="958" mass="103051">MHHLTTRPFLSGGNADGWSGRHCDGYLSHKPLEVASALPVLRTQRDDSCFNRRSFLKAFFAEKHKTPSYAAVLCAWKLLRERFMLIDEYLEHLPTGHESSFAKVLVELHASSVPPVEDKPRAESPQRCLAAETVDEGRQLDASFRDERLQAFKEIISGLMVCSAQNASAGPSQASAPPRPSTRSAPCLATAVLNALRPRDRGADTADAAAHQVLVEARCAVLAVAGGLQPASTGVHFLAEELRAMLVLSGHAERGTVDGRELDALLASLGLDKVMEVVRHVLKSLACSEDAIHWPNLVSLLRRTMEFSGRGAGLVLSMLNDIACEALQHSDDGRLRAALSLAQALLHRCNDPQVGACVTQSPYLEWFSRTLLLQPETQGGTTGDARATAKQMQLLLRVVFSSMPADSPEVLQVHIAAFRAVTKQKALVQDYISNATVRCRSLRGTAGPSGKGQAEQAPPAQEDVAAAAVTPKAAADAQQLVKDFVELGAIPPQTVPMARTWKKTWWEQELVPALLLPACVPEDVDDRQRLIEALASKHLVRAASAQQFRARCLRLTAAGKLAVPAGDCNLAGTAGAGAGSAAEQLQQLGRRLMTAVVSQRPSEVHVLISQLAAAITSALMPASGHAASGDAVDIEATTSVPQCTPEEVVETVLSTFCEAHVRDHINPSSSTVGGWRSTLVAALHEHPALHGPLCQRLRELLHCHAAAVQLPQAAAISALLLHMCLHAEAPSKTAASRGTLGGEGGVQWTPHFPWELRPAESVTGRKRKSSAAASEVVHEGMSSAAATWLRWWWRLWRGMRLDSEDSTCGMARLASCYLRNVCIFCDECLVVVQEGGAAHGNCGENGHADGSQAATTWHLRRVDPDAAQEGRQPARVGIIPAVLLHTLQWVRTMFAKAQQQGKLSCQAQSTRKMCDAILTSELGQMWLQAAGDPPQCTLDWLEASRFVSDPNGNASEQH</sequence>
<dbReference type="PANTHER" id="PTHR12047:SF2">
    <property type="entry name" value="FANCONI ANEMIA GROUP A PROTEIN"/>
    <property type="match status" value="1"/>
</dbReference>
<dbReference type="PANTHER" id="PTHR12047">
    <property type="entry name" value="FANCONI ANEMIA GROUP A PROTEIN"/>
    <property type="match status" value="1"/>
</dbReference>
<comment type="caution">
    <text evidence="3">The sequence shown here is derived from an EMBL/GenBank/DDBJ whole genome shotgun (WGS) entry which is preliminary data.</text>
</comment>
<proteinExistence type="predicted"/>
<organism evidence="3 4">
    <name type="scientific">Cymbomonas tetramitiformis</name>
    <dbReference type="NCBI Taxonomy" id="36881"/>
    <lineage>
        <taxon>Eukaryota</taxon>
        <taxon>Viridiplantae</taxon>
        <taxon>Chlorophyta</taxon>
        <taxon>Pyramimonadophyceae</taxon>
        <taxon>Pyramimonadales</taxon>
        <taxon>Pyramimonadaceae</taxon>
        <taxon>Cymbomonas</taxon>
    </lineage>
</organism>
<dbReference type="GO" id="GO:0043240">
    <property type="term" value="C:Fanconi anaemia nuclear complex"/>
    <property type="evidence" value="ECO:0007669"/>
    <property type="project" value="InterPro"/>
</dbReference>
<evidence type="ECO:0000256" key="1">
    <source>
        <dbReference type="SAM" id="MobiDB-lite"/>
    </source>
</evidence>
<feature type="compositionally biased region" description="Low complexity" evidence="1">
    <location>
        <begin position="454"/>
        <end position="463"/>
    </location>
</feature>
<feature type="domain" description="Fanconi anaemia group A protein arcN subdomain" evidence="2">
    <location>
        <begin position="584"/>
        <end position="727"/>
    </location>
</feature>
<gene>
    <name evidence="3" type="ORF">CYMTET_9894</name>
</gene>
<dbReference type="InterPro" id="IPR055387">
    <property type="entry name" value="FANCA_arcN"/>
</dbReference>
<dbReference type="Pfam" id="PF24783">
    <property type="entry name" value="FANCA_arcN"/>
    <property type="match status" value="1"/>
</dbReference>
<accession>A0AAE0LF07</accession>
<name>A0AAE0LF07_9CHLO</name>
<dbReference type="InterPro" id="IPR003516">
    <property type="entry name" value="FANCA"/>
</dbReference>
<evidence type="ECO:0000313" key="3">
    <source>
        <dbReference type="EMBL" id="KAK3282364.1"/>
    </source>
</evidence>
<evidence type="ECO:0000313" key="4">
    <source>
        <dbReference type="Proteomes" id="UP001190700"/>
    </source>
</evidence>
<dbReference type="Proteomes" id="UP001190700">
    <property type="component" value="Unassembled WGS sequence"/>
</dbReference>
<protein>
    <recommendedName>
        <fullName evidence="2">Fanconi anaemia group A protein arcN subdomain domain-containing protein</fullName>
    </recommendedName>
</protein>
<keyword evidence="4" id="KW-1185">Reference proteome</keyword>
<dbReference type="AlphaFoldDB" id="A0AAE0LF07"/>